<evidence type="ECO:0000259" key="2">
    <source>
        <dbReference type="Pfam" id="PF10988"/>
    </source>
</evidence>
<dbReference type="InterPro" id="IPR021255">
    <property type="entry name" value="DUF2807"/>
</dbReference>
<keyword evidence="4" id="KW-1185">Reference proteome</keyword>
<protein>
    <recommendedName>
        <fullName evidence="2">Putative auto-transporter adhesin head GIN domain-containing protein</fullName>
    </recommendedName>
</protein>
<comment type="caution">
    <text evidence="3">The sequence shown here is derived from an EMBL/GenBank/DDBJ whole genome shotgun (WGS) entry which is preliminary data.</text>
</comment>
<dbReference type="Proteomes" id="UP000788153">
    <property type="component" value="Unassembled WGS sequence"/>
</dbReference>
<feature type="chain" id="PRO_5046049950" description="Putative auto-transporter adhesin head GIN domain-containing protein" evidence="1">
    <location>
        <begin position="20"/>
        <end position="241"/>
    </location>
</feature>
<reference evidence="3 4" key="1">
    <citation type="submission" date="2020-03" db="EMBL/GenBank/DDBJ databases">
        <title>Genomic Encyclopedia of Type Strains, Phase IV (KMG-IV): sequencing the most valuable type-strain genomes for metagenomic binning, comparative biology and taxonomic classification.</title>
        <authorList>
            <person name="Goeker M."/>
        </authorList>
    </citation>
    <scope>NUCLEOTIDE SEQUENCE [LARGE SCALE GENOMIC DNA]</scope>
    <source>
        <strain evidence="3 4">DSM 22753</strain>
    </source>
</reference>
<proteinExistence type="predicted"/>
<dbReference type="Gene3D" id="2.160.20.120">
    <property type="match status" value="1"/>
</dbReference>
<feature type="domain" description="Putative auto-transporter adhesin head GIN" evidence="2">
    <location>
        <begin position="41"/>
        <end position="219"/>
    </location>
</feature>
<accession>A0ABX0U3J3</accession>
<dbReference type="Pfam" id="PF10988">
    <property type="entry name" value="DUF2807"/>
    <property type="match status" value="1"/>
</dbReference>
<evidence type="ECO:0000313" key="4">
    <source>
        <dbReference type="Proteomes" id="UP000788153"/>
    </source>
</evidence>
<evidence type="ECO:0000313" key="3">
    <source>
        <dbReference type="EMBL" id="NIJ23342.1"/>
    </source>
</evidence>
<dbReference type="EMBL" id="JAASQP010000001">
    <property type="protein sequence ID" value="NIJ23342.1"/>
    <property type="molecule type" value="Genomic_DNA"/>
</dbReference>
<organism evidence="3 4">
    <name type="scientific">Sphingomonas japonica</name>
    <dbReference type="NCBI Taxonomy" id="511662"/>
    <lineage>
        <taxon>Bacteria</taxon>
        <taxon>Pseudomonadati</taxon>
        <taxon>Pseudomonadota</taxon>
        <taxon>Alphaproteobacteria</taxon>
        <taxon>Sphingomonadales</taxon>
        <taxon>Sphingomonadaceae</taxon>
        <taxon>Sphingomonas</taxon>
    </lineage>
</organism>
<keyword evidence="1" id="KW-0732">Signal</keyword>
<gene>
    <name evidence="3" type="ORF">FHT01_000884</name>
</gene>
<dbReference type="RefSeq" id="WP_140230776.1">
    <property type="nucleotide sequence ID" value="NZ_BAAAEV010000001.1"/>
</dbReference>
<sequence>MQAIWLLAALPLAACGGNAASGEAGAAAAQGGVTRDYPVRDFTRVELRGSDDVEVRTGGAFAIRATGDPASIERLEIKKVGDELRIGRKGRDGFRWRDDDKGVTITVTMPAIRGGSLAGSGDLTIDRAEGDFDADLAGSGDLTVGALAGGAVRLSVAGSGALSAAGTADRLVLDIAGSGDIRAEQLRARTAEVSIAGSGDASAAVNGPAQVSLVGSGSADLGSAARCTVSKVGSGEARCGN</sequence>
<feature type="signal peptide" evidence="1">
    <location>
        <begin position="1"/>
        <end position="19"/>
    </location>
</feature>
<name>A0ABX0U3J3_9SPHN</name>
<evidence type="ECO:0000256" key="1">
    <source>
        <dbReference type="SAM" id="SignalP"/>
    </source>
</evidence>